<dbReference type="GeneID" id="19142145"/>
<sequence length="65" mass="7458">AVLAKLVEMRSQNRLDLAMLSNLGDLPLTIPVHVCRPLKNRSSLHDIETFKKQPRLLTAHQRLLF</sequence>
<dbReference type="RefSeq" id="XP_007713916.1">
    <property type="nucleotide sequence ID" value="XM_007715726.1"/>
</dbReference>
<proteinExistence type="predicted"/>
<feature type="non-terminal residue" evidence="1">
    <location>
        <position position="1"/>
    </location>
</feature>
<protein>
    <submittedName>
        <fullName evidence="1">Uncharacterized protein</fullName>
    </submittedName>
</protein>
<dbReference type="AlphaFoldDB" id="W6Y1I9"/>
<dbReference type="KEGG" id="bze:COCCADRAFT_100414"/>
<dbReference type="HOGENOM" id="CLU_2855771_0_0_1"/>
<reference evidence="1 2" key="1">
    <citation type="journal article" date="2013" name="PLoS Genet.">
        <title>Comparative genome structure, secondary metabolite, and effector coding capacity across Cochliobolus pathogens.</title>
        <authorList>
            <person name="Condon B.J."/>
            <person name="Leng Y."/>
            <person name="Wu D."/>
            <person name="Bushley K.E."/>
            <person name="Ohm R.A."/>
            <person name="Otillar R."/>
            <person name="Martin J."/>
            <person name="Schackwitz W."/>
            <person name="Grimwood J."/>
            <person name="MohdZainudin N."/>
            <person name="Xue C."/>
            <person name="Wang R."/>
            <person name="Manning V.A."/>
            <person name="Dhillon B."/>
            <person name="Tu Z.J."/>
            <person name="Steffenson B.J."/>
            <person name="Salamov A."/>
            <person name="Sun H."/>
            <person name="Lowry S."/>
            <person name="LaButti K."/>
            <person name="Han J."/>
            <person name="Copeland A."/>
            <person name="Lindquist E."/>
            <person name="Barry K."/>
            <person name="Schmutz J."/>
            <person name="Baker S.E."/>
            <person name="Ciuffetti L.M."/>
            <person name="Grigoriev I.V."/>
            <person name="Zhong S."/>
            <person name="Turgeon B.G."/>
        </authorList>
    </citation>
    <scope>NUCLEOTIDE SEQUENCE [LARGE SCALE GENOMIC DNA]</scope>
    <source>
        <strain evidence="1 2">26-R-13</strain>
    </source>
</reference>
<dbReference type="EMBL" id="KI964651">
    <property type="protein sequence ID" value="EUC31763.1"/>
    <property type="molecule type" value="Genomic_DNA"/>
</dbReference>
<gene>
    <name evidence="1" type="ORF">COCCADRAFT_100414</name>
</gene>
<accession>W6Y1I9</accession>
<dbReference type="Proteomes" id="UP000053841">
    <property type="component" value="Unassembled WGS sequence"/>
</dbReference>
<evidence type="ECO:0000313" key="2">
    <source>
        <dbReference type="Proteomes" id="UP000053841"/>
    </source>
</evidence>
<evidence type="ECO:0000313" key="1">
    <source>
        <dbReference type="EMBL" id="EUC31763.1"/>
    </source>
</evidence>
<name>W6Y1I9_COCC2</name>
<organism evidence="1 2">
    <name type="scientific">Cochliobolus carbonum (strain 26-R-13)</name>
    <name type="common">Maize leaf spot fungus</name>
    <name type="synonym">Bipolaris zeicola</name>
    <dbReference type="NCBI Taxonomy" id="930089"/>
    <lineage>
        <taxon>Eukaryota</taxon>
        <taxon>Fungi</taxon>
        <taxon>Dikarya</taxon>
        <taxon>Ascomycota</taxon>
        <taxon>Pezizomycotina</taxon>
        <taxon>Dothideomycetes</taxon>
        <taxon>Pleosporomycetidae</taxon>
        <taxon>Pleosporales</taxon>
        <taxon>Pleosporineae</taxon>
        <taxon>Pleosporaceae</taxon>
        <taxon>Bipolaris</taxon>
    </lineage>
</organism>
<keyword evidence="2" id="KW-1185">Reference proteome</keyword>